<dbReference type="Gene3D" id="1.25.40.10">
    <property type="entry name" value="Tetratricopeptide repeat domain"/>
    <property type="match status" value="2"/>
</dbReference>
<dbReference type="OrthoDB" id="9771112at2"/>
<dbReference type="AlphaFoldDB" id="A0A2P8HLT8"/>
<reference evidence="3 4" key="1">
    <citation type="submission" date="2018-03" db="EMBL/GenBank/DDBJ databases">
        <title>Genomic Encyclopedia of Archaeal and Bacterial Type Strains, Phase II (KMG-II): from individual species to whole genera.</title>
        <authorList>
            <person name="Goeker M."/>
        </authorList>
    </citation>
    <scope>NUCLEOTIDE SEQUENCE [LARGE SCALE GENOMIC DNA]</scope>
    <source>
        <strain evidence="3 4">DSM 24859</strain>
    </source>
</reference>
<evidence type="ECO:0000256" key="1">
    <source>
        <dbReference type="SAM" id="Phobius"/>
    </source>
</evidence>
<gene>
    <name evidence="3" type="ORF">CLV51_10221</name>
</gene>
<evidence type="ECO:0000259" key="2">
    <source>
        <dbReference type="Pfam" id="PF12770"/>
    </source>
</evidence>
<organism evidence="3 4">
    <name type="scientific">Chitinophaga niastensis</name>
    <dbReference type="NCBI Taxonomy" id="536980"/>
    <lineage>
        <taxon>Bacteria</taxon>
        <taxon>Pseudomonadati</taxon>
        <taxon>Bacteroidota</taxon>
        <taxon>Chitinophagia</taxon>
        <taxon>Chitinophagales</taxon>
        <taxon>Chitinophagaceae</taxon>
        <taxon>Chitinophaga</taxon>
    </lineage>
</organism>
<dbReference type="InterPro" id="IPR011990">
    <property type="entry name" value="TPR-like_helical_dom_sf"/>
</dbReference>
<feature type="domain" description="CHAT" evidence="2">
    <location>
        <begin position="586"/>
        <end position="854"/>
    </location>
</feature>
<keyword evidence="4" id="KW-1185">Reference proteome</keyword>
<dbReference type="SUPFAM" id="SSF48452">
    <property type="entry name" value="TPR-like"/>
    <property type="match status" value="1"/>
</dbReference>
<dbReference type="Pfam" id="PF12770">
    <property type="entry name" value="CHAT"/>
    <property type="match status" value="1"/>
</dbReference>
<evidence type="ECO:0000313" key="3">
    <source>
        <dbReference type="EMBL" id="PSL47176.1"/>
    </source>
</evidence>
<dbReference type="SMART" id="SM00028">
    <property type="entry name" value="TPR"/>
    <property type="match status" value="6"/>
</dbReference>
<evidence type="ECO:0000313" key="4">
    <source>
        <dbReference type="Proteomes" id="UP000240971"/>
    </source>
</evidence>
<dbReference type="PANTHER" id="PTHR10098:SF108">
    <property type="entry name" value="TETRATRICOPEPTIDE REPEAT PROTEIN 28"/>
    <property type="match status" value="1"/>
</dbReference>
<proteinExistence type="predicted"/>
<dbReference type="InterPro" id="IPR024983">
    <property type="entry name" value="CHAT_dom"/>
</dbReference>
<dbReference type="PANTHER" id="PTHR10098">
    <property type="entry name" value="RAPSYN-RELATED"/>
    <property type="match status" value="1"/>
</dbReference>
<keyword evidence="1" id="KW-0812">Transmembrane</keyword>
<keyword evidence="1" id="KW-1133">Transmembrane helix</keyword>
<dbReference type="Proteomes" id="UP000240971">
    <property type="component" value="Unassembled WGS sequence"/>
</dbReference>
<feature type="transmembrane region" description="Helical" evidence="1">
    <location>
        <begin position="868"/>
        <end position="885"/>
    </location>
</feature>
<dbReference type="InterPro" id="IPR019734">
    <property type="entry name" value="TPR_rpt"/>
</dbReference>
<keyword evidence="1" id="KW-0472">Membrane</keyword>
<accession>A0A2P8HLT8</accession>
<sequence length="894" mass="101519">MAGARVYILLLKRWGLLLTVAWLLVSWQLPDTGKLKNELQQYRTSNQLTEWIYAQIQYPANTPAEKATLLKQAAATIWRVPQTKEEIQAWLDLLINQGYTLLQSGDIVSSTDAYQQAFEWGKQHTAVTDPSLVLEYILKPLGNNYTRLGDYEQALFIHQIALEFARELEDKQAMAATYSNLANTAANMGQLQQSLVYCREGAKLADKRRAIYGLLLSEQADACQQLQQFAAAKQSILQSIHILQQQPPGNPEAAHWLFMAYQQAGDIYLSTPLAAIKYYQQAVAMPEGKRVLRKREQAKLYQRLAKLYINLKQPQKALPWLDSCARLLLPGKDIRYLKSSDIYGEYTLLDMLFARAAVYNLQGQPAAALDLYRLCFATEKELRYQYVSSSSKEIAISDSRFRYETAIATAYNCWQTTHATQYQQVMLQFMENSKSQLLWEEMQQQEHYQGTDSIHKRIRLLEQAQRYYRKEALQTGGSDSLLKLREQRVAWDLATLRKKIRPAAAIAGDQVSTDSITKLLAPGQLIRTYFAGNNTLYTVELDNKGIRYTDKQAINFEAIRDFKQHYFEEGAQAMTNTPKAYYNAAYRLYMQIFATHPLRTNNTYILMPDGVLSTLPAEALVTDSTYHATISKWPFLIKQATISYAYSLRTWQSQMLADANKKGFSGFFISQQQGLADLQGVTKEKELMTPVIAGGNWYVNEQATTASFRQGLTQSAIVHISTHAFIKKDNIAAPHIVLYDAPFYLFELDGLQQHPAMVVLSACRTGDGRLVTGEGIQSLAHAFMGAGTPAVVAASWNVNDATAPQLMQQFYKLLSTQKNAAVALQQAKLNWLNDGQVTDMHKLPYYWAALNYQGNTQAMVLAPPRHSWYWWLVLLLVPLFAYIFSSRKLRIMNI</sequence>
<comment type="caution">
    <text evidence="3">The sequence shown here is derived from an EMBL/GenBank/DDBJ whole genome shotgun (WGS) entry which is preliminary data.</text>
</comment>
<name>A0A2P8HLT8_CHINA</name>
<dbReference type="EMBL" id="PYAW01000002">
    <property type="protein sequence ID" value="PSL47176.1"/>
    <property type="molecule type" value="Genomic_DNA"/>
</dbReference>
<protein>
    <submittedName>
        <fullName evidence="3">CHAT domain-containing protein</fullName>
    </submittedName>
</protein>